<organism evidence="8 9">
    <name type="scientific">Prauserella sediminis</name>
    <dbReference type="NCBI Taxonomy" id="577680"/>
    <lineage>
        <taxon>Bacteria</taxon>
        <taxon>Bacillati</taxon>
        <taxon>Actinomycetota</taxon>
        <taxon>Actinomycetes</taxon>
        <taxon>Pseudonocardiales</taxon>
        <taxon>Pseudonocardiaceae</taxon>
        <taxon>Prauserella</taxon>
        <taxon>Prauserella salsuginis group</taxon>
    </lineage>
</organism>
<feature type="transmembrane region" description="Helical" evidence="6">
    <location>
        <begin position="280"/>
        <end position="298"/>
    </location>
</feature>
<feature type="domain" description="EamA" evidence="7">
    <location>
        <begin position="165"/>
        <end position="294"/>
    </location>
</feature>
<keyword evidence="5 6" id="KW-0472">Membrane</keyword>
<dbReference type="RefSeq" id="WP_183778047.1">
    <property type="nucleotide sequence ID" value="NZ_JACIBS010000001.1"/>
</dbReference>
<dbReference type="SUPFAM" id="SSF103481">
    <property type="entry name" value="Multidrug resistance efflux transporter EmrE"/>
    <property type="match status" value="2"/>
</dbReference>
<evidence type="ECO:0000313" key="8">
    <source>
        <dbReference type="EMBL" id="MBB3661154.1"/>
    </source>
</evidence>
<feature type="transmembrane region" description="Helical" evidence="6">
    <location>
        <begin position="163"/>
        <end position="183"/>
    </location>
</feature>
<feature type="transmembrane region" description="Helical" evidence="6">
    <location>
        <begin position="104"/>
        <end position="125"/>
    </location>
</feature>
<keyword evidence="3 6" id="KW-0812">Transmembrane</keyword>
<dbReference type="PANTHER" id="PTHR32322">
    <property type="entry name" value="INNER MEMBRANE TRANSPORTER"/>
    <property type="match status" value="1"/>
</dbReference>
<comment type="similarity">
    <text evidence="2">Belongs to the EamA transporter family.</text>
</comment>
<evidence type="ECO:0000256" key="4">
    <source>
        <dbReference type="ARBA" id="ARBA00022989"/>
    </source>
</evidence>
<keyword evidence="4 6" id="KW-1133">Transmembrane helix</keyword>
<keyword evidence="9" id="KW-1185">Reference proteome</keyword>
<comment type="caution">
    <text evidence="8">The sequence shown here is derived from an EMBL/GenBank/DDBJ whole genome shotgun (WGS) entry which is preliminary data.</text>
</comment>
<dbReference type="InterPro" id="IPR037185">
    <property type="entry name" value="EmrE-like"/>
</dbReference>
<evidence type="ECO:0000256" key="6">
    <source>
        <dbReference type="SAM" id="Phobius"/>
    </source>
</evidence>
<feature type="transmembrane region" description="Helical" evidence="6">
    <location>
        <begin position="132"/>
        <end position="151"/>
    </location>
</feature>
<dbReference type="InterPro" id="IPR000620">
    <property type="entry name" value="EamA_dom"/>
</dbReference>
<dbReference type="InterPro" id="IPR050638">
    <property type="entry name" value="AA-Vitamin_Transporters"/>
</dbReference>
<dbReference type="EMBL" id="JACIBS010000001">
    <property type="protein sequence ID" value="MBB3661154.1"/>
    <property type="molecule type" value="Genomic_DNA"/>
</dbReference>
<dbReference type="PANTHER" id="PTHR32322:SF2">
    <property type="entry name" value="EAMA DOMAIN-CONTAINING PROTEIN"/>
    <property type="match status" value="1"/>
</dbReference>
<comment type="subcellular location">
    <subcellularLocation>
        <location evidence="1">Membrane</location>
        <topology evidence="1">Multi-pass membrane protein</topology>
    </subcellularLocation>
</comment>
<feature type="transmembrane region" description="Helical" evidence="6">
    <location>
        <begin position="16"/>
        <end position="38"/>
    </location>
</feature>
<feature type="transmembrane region" description="Helical" evidence="6">
    <location>
        <begin position="222"/>
        <end position="241"/>
    </location>
</feature>
<feature type="transmembrane region" description="Helical" evidence="6">
    <location>
        <begin position="77"/>
        <end position="98"/>
    </location>
</feature>
<proteinExistence type="inferred from homology"/>
<dbReference type="Proteomes" id="UP000564573">
    <property type="component" value="Unassembled WGS sequence"/>
</dbReference>
<sequence>MSVVVSTSARPRAGTVNLLSAGVLWGTGGIAGSVLAATAGLSSLSVAACRLVLGGLFTVAALGVLGRLRGVPRTPAVVRRVLITGGLLALFQACYFASVAATSVGIATMATIGSVPVFVAGASAVRQRCLPDAITSLCVAGAVTGLVLLTWSPEGTAERGRFVAGLVAALVSGAGFATLTLATRTRVAGLDPVRTTGFGCLLGGALLLPAAVWSGLSIPLHWDVLAAACYLGAVPTALAYAAYFRGLRTAPPVFAALAALLEPLTATVLSVLLLGDRLGVTGWCGAALLLTAVAAGYLRR</sequence>
<dbReference type="GO" id="GO:0016020">
    <property type="term" value="C:membrane"/>
    <property type="evidence" value="ECO:0007669"/>
    <property type="project" value="UniProtKB-SubCell"/>
</dbReference>
<evidence type="ECO:0000256" key="5">
    <source>
        <dbReference type="ARBA" id="ARBA00023136"/>
    </source>
</evidence>
<evidence type="ECO:0000259" key="7">
    <source>
        <dbReference type="Pfam" id="PF00892"/>
    </source>
</evidence>
<accession>A0A839XHY3</accession>
<reference evidence="8 9" key="1">
    <citation type="submission" date="2020-08" db="EMBL/GenBank/DDBJ databases">
        <title>Sequencing the genomes of 1000 actinobacteria strains.</title>
        <authorList>
            <person name="Klenk H.-P."/>
        </authorList>
    </citation>
    <scope>NUCLEOTIDE SEQUENCE [LARGE SCALE GENOMIC DNA]</scope>
    <source>
        <strain evidence="8 9">DSM 45267</strain>
    </source>
</reference>
<protein>
    <submittedName>
        <fullName evidence="8">DME family drug/metabolite transporter</fullName>
    </submittedName>
</protein>
<evidence type="ECO:0000256" key="1">
    <source>
        <dbReference type="ARBA" id="ARBA00004141"/>
    </source>
</evidence>
<evidence type="ECO:0000256" key="3">
    <source>
        <dbReference type="ARBA" id="ARBA00022692"/>
    </source>
</evidence>
<evidence type="ECO:0000256" key="2">
    <source>
        <dbReference type="ARBA" id="ARBA00007362"/>
    </source>
</evidence>
<dbReference type="AlphaFoldDB" id="A0A839XHY3"/>
<feature type="transmembrane region" description="Helical" evidence="6">
    <location>
        <begin position="195"/>
        <end position="216"/>
    </location>
</feature>
<feature type="transmembrane region" description="Helical" evidence="6">
    <location>
        <begin position="44"/>
        <end position="65"/>
    </location>
</feature>
<gene>
    <name evidence="8" type="ORF">FB384_000058</name>
</gene>
<name>A0A839XHY3_9PSEU</name>
<evidence type="ECO:0000313" key="9">
    <source>
        <dbReference type="Proteomes" id="UP000564573"/>
    </source>
</evidence>
<dbReference type="Pfam" id="PF00892">
    <property type="entry name" value="EamA"/>
    <property type="match status" value="1"/>
</dbReference>
<feature type="transmembrane region" description="Helical" evidence="6">
    <location>
        <begin position="253"/>
        <end position="274"/>
    </location>
</feature>